<dbReference type="CDD" id="cd00041">
    <property type="entry name" value="CUB"/>
    <property type="match status" value="1"/>
</dbReference>
<evidence type="ECO:0000313" key="8">
    <source>
        <dbReference type="Proteomes" id="UP000749559"/>
    </source>
</evidence>
<protein>
    <submittedName>
        <fullName evidence="7">Uncharacterized protein</fullName>
    </submittedName>
</protein>
<dbReference type="OrthoDB" id="10009301at2759"/>
<sequence>MEGKNYSPGNCLIIVLILLQCYLQVLHAEEGDTSASTDLSTALTFRSLYKRIKNSRLSIIPARREIFNNTTPLTLEKCAERCTKETEFECKSFDFDNGKQTCLLQAHNKDDLDVHLITQPYFDHYETNYIKKFNRLPNHVVTLHHDKKIEGVSEEACARRCILEVEFKCQGFDYEAKIKVCWLTTNTPASAGGALLLNDATYYERMPQGALSRFVNYGFGSLRTMSGTNSYFKVVKGELEECAQYCLDGTPQGRKCLSFDYTFGDQTCHLSEYIAANVQGISTNYRFRVMHYELKEDYLRFFYPLPYSVLLANNHKTYKGVTPNRCARMCMEEETFICRSFDYQIQDGTCLLSSKTGSDVGGLFTQGLSQVHHFEMKPMLDCGGNLTEHNTGFASPNWPRNYAPHESCQWRIKVPKHKVIHFKFIYFALGLQTLSPCHEENDRLIFRENLPETVDEFCIRPHTKTIISKTNEMTVNFTSRGGPDEQGFRVFYTADWPCDVTFTKYSGEFASSRWPENYPPGTRCSWQMKAPYGYKVKLMFTQFELEPHAIGTECHNRYDYVSVHDGPSFDSPQLGRYCGANAPFTLFSTGREMYVTFFSDEQIERQGFHAKYLFESRFSSPDGSSTFKTGPRPTLGVYTTPSVAFTNPNNIIPSIKTVQNQTMAGNTDNNVVKQWPLQSSKTTNGANTVMIAIICGLLVLVLLIIVVLFLVCRYYRKRVPHRRNQPNYSFAAESEALNHKPGDKTEDDQTENGDGPYASIEFQPLTVNASFSNPLYGAKHEQQTGVKQPLSPKPAVPPNMPRREPLKTAV</sequence>
<feature type="signal peptide" evidence="6">
    <location>
        <begin position="1"/>
        <end position="28"/>
    </location>
</feature>
<evidence type="ECO:0000313" key="7">
    <source>
        <dbReference type="EMBL" id="CAH1786524.1"/>
    </source>
</evidence>
<keyword evidence="2" id="KW-1015">Disulfide bond</keyword>
<feature type="region of interest" description="Disordered" evidence="4">
    <location>
        <begin position="778"/>
        <end position="810"/>
    </location>
</feature>
<accession>A0A8J1U031</accession>
<keyword evidence="5" id="KW-0472">Membrane</keyword>
<gene>
    <name evidence="7" type="ORF">OFUS_LOCUS12407</name>
</gene>
<evidence type="ECO:0000256" key="3">
    <source>
        <dbReference type="PROSITE-ProRule" id="PRU00059"/>
    </source>
</evidence>
<dbReference type="PROSITE" id="PS50948">
    <property type="entry name" value="PAN"/>
    <property type="match status" value="3"/>
</dbReference>
<dbReference type="FunFam" id="2.60.120.290:FF:000013">
    <property type="entry name" value="Membrane frizzled-related protein"/>
    <property type="match status" value="1"/>
</dbReference>
<keyword evidence="1" id="KW-0677">Repeat</keyword>
<organism evidence="7 8">
    <name type="scientific">Owenia fusiformis</name>
    <name type="common">Polychaete worm</name>
    <dbReference type="NCBI Taxonomy" id="6347"/>
    <lineage>
        <taxon>Eukaryota</taxon>
        <taxon>Metazoa</taxon>
        <taxon>Spiralia</taxon>
        <taxon>Lophotrochozoa</taxon>
        <taxon>Annelida</taxon>
        <taxon>Polychaeta</taxon>
        <taxon>Sedentaria</taxon>
        <taxon>Canalipalpata</taxon>
        <taxon>Sabellida</taxon>
        <taxon>Oweniida</taxon>
        <taxon>Oweniidae</taxon>
        <taxon>Owenia</taxon>
    </lineage>
</organism>
<feature type="compositionally biased region" description="Basic and acidic residues" evidence="4">
    <location>
        <begin position="801"/>
        <end position="810"/>
    </location>
</feature>
<feature type="chain" id="PRO_5043826281" evidence="6">
    <location>
        <begin position="29"/>
        <end position="810"/>
    </location>
</feature>
<evidence type="ECO:0000256" key="4">
    <source>
        <dbReference type="SAM" id="MobiDB-lite"/>
    </source>
</evidence>
<dbReference type="SUPFAM" id="SSF49854">
    <property type="entry name" value="Spermadhesin, CUB domain"/>
    <property type="match status" value="2"/>
</dbReference>
<feature type="region of interest" description="Disordered" evidence="4">
    <location>
        <begin position="730"/>
        <end position="759"/>
    </location>
</feature>
<dbReference type="SUPFAM" id="SSF57414">
    <property type="entry name" value="Hairpin loop containing domain-like"/>
    <property type="match status" value="4"/>
</dbReference>
<dbReference type="InterPro" id="IPR003609">
    <property type="entry name" value="Pan_app"/>
</dbReference>
<dbReference type="SMART" id="SM00042">
    <property type="entry name" value="CUB"/>
    <property type="match status" value="2"/>
</dbReference>
<comment type="caution">
    <text evidence="7">The sequence shown here is derived from an EMBL/GenBank/DDBJ whole genome shotgun (WGS) entry which is preliminary data.</text>
</comment>
<dbReference type="SMART" id="SM00473">
    <property type="entry name" value="PAN_AP"/>
    <property type="match status" value="4"/>
</dbReference>
<evidence type="ECO:0000256" key="2">
    <source>
        <dbReference type="ARBA" id="ARBA00023157"/>
    </source>
</evidence>
<feature type="transmembrane region" description="Helical" evidence="5">
    <location>
        <begin position="689"/>
        <end position="715"/>
    </location>
</feature>
<dbReference type="PANTHER" id="PTHR24251">
    <property type="entry name" value="OVOCHYMASE-RELATED"/>
    <property type="match status" value="1"/>
</dbReference>
<evidence type="ECO:0000256" key="1">
    <source>
        <dbReference type="ARBA" id="ARBA00022737"/>
    </source>
</evidence>
<dbReference type="AlphaFoldDB" id="A0A8J1U031"/>
<dbReference type="Proteomes" id="UP000749559">
    <property type="component" value="Unassembled WGS sequence"/>
</dbReference>
<name>A0A8J1U031_OWEFU</name>
<reference evidence="7" key="1">
    <citation type="submission" date="2022-03" db="EMBL/GenBank/DDBJ databases">
        <authorList>
            <person name="Martin C."/>
        </authorList>
    </citation>
    <scope>NUCLEOTIDE SEQUENCE</scope>
</reference>
<dbReference type="Gene3D" id="3.50.4.10">
    <property type="entry name" value="Hepatocyte Growth Factor"/>
    <property type="match status" value="4"/>
</dbReference>
<dbReference type="Gene3D" id="2.60.120.290">
    <property type="entry name" value="Spermadhesin, CUB domain"/>
    <property type="match status" value="2"/>
</dbReference>
<keyword evidence="8" id="KW-1185">Reference proteome</keyword>
<comment type="caution">
    <text evidence="3">Lacks conserved residue(s) required for the propagation of feature annotation.</text>
</comment>
<keyword evidence="5" id="KW-1133">Transmembrane helix</keyword>
<evidence type="ECO:0000256" key="5">
    <source>
        <dbReference type="SAM" id="Phobius"/>
    </source>
</evidence>
<dbReference type="CDD" id="cd01099">
    <property type="entry name" value="PAN_AP_HGF"/>
    <property type="match status" value="3"/>
</dbReference>
<keyword evidence="5" id="KW-0812">Transmembrane</keyword>
<dbReference type="Pfam" id="PF00024">
    <property type="entry name" value="PAN_1"/>
    <property type="match status" value="4"/>
</dbReference>
<evidence type="ECO:0000256" key="6">
    <source>
        <dbReference type="SAM" id="SignalP"/>
    </source>
</evidence>
<dbReference type="EMBL" id="CAIIXF020000006">
    <property type="protein sequence ID" value="CAH1786524.1"/>
    <property type="molecule type" value="Genomic_DNA"/>
</dbReference>
<dbReference type="Pfam" id="PF00431">
    <property type="entry name" value="CUB"/>
    <property type="match status" value="2"/>
</dbReference>
<dbReference type="PROSITE" id="PS01180">
    <property type="entry name" value="CUB"/>
    <property type="match status" value="2"/>
</dbReference>
<dbReference type="InterPro" id="IPR035914">
    <property type="entry name" value="Sperma_CUB_dom_sf"/>
</dbReference>
<keyword evidence="6" id="KW-0732">Signal</keyword>
<feature type="compositionally biased region" description="Pro residues" evidence="4">
    <location>
        <begin position="791"/>
        <end position="800"/>
    </location>
</feature>
<proteinExistence type="predicted"/>
<dbReference type="PANTHER" id="PTHR24251:SF30">
    <property type="entry name" value="MEMBRANE FRIZZLED-RELATED PROTEIN"/>
    <property type="match status" value="1"/>
</dbReference>
<dbReference type="InterPro" id="IPR000859">
    <property type="entry name" value="CUB_dom"/>
</dbReference>